<evidence type="ECO:0000256" key="1">
    <source>
        <dbReference type="ARBA" id="ARBA00012513"/>
    </source>
</evidence>
<dbReference type="InterPro" id="IPR045133">
    <property type="entry name" value="IRE1/2-like"/>
</dbReference>
<sequence length="835" mass="93535">MLYTNMSSSFDSFGNDPASFPRLLNDLRAASSGLQDVSSDCHTLHKRLCDSLEALAPFEHLEVSLKNGLSYAISTFLVRLEDSKEAKSPRAANCSFWLDWGCPDADSDLDEKACLLEDQELRAKLEYMDALLSAYSQRTLKGWTWCFPETPELVVSKQIIGHGSQGTAVLEGHLGAQRVAVKRMLKHFYSVPQRDLELIREASKHPNVLRYHYFDEDFSFVFIAMDYCSANLADIIKDPQGYPEIAASFRPKEALRQIASGLHHLHGLGMIHGNIHPRNVLVSGMPCSHGKAGYQMVLSDYILHAQMTFAEVYERSQCVDERGWLAPELLRGEAPIIGGSASGDAGMEVGSTEAVDIFALGCVFHYVLTEGRHPFGNIFEREHRIINNLPCIEDLRLLEDSQDAQLLVGWMLDSNAHTSAASDVQLILPGSQGLYNEICSVFICGITKNSPLDPSLERGLRHAIEELLALLRDAKTQIPGQEHGNRATSLFSLCGFAIDNKQALQVEMSDKRYDPEQRMVEQLNAMKALLSCYYLKFLPPVSARPPSPVSSRPPPSPPSLTVQKEDFAIGSHGALFFEGSFGEQRVVVKRMGKHFFVLDERELKLLRDAVPHPNLVRYYHVKENSDFYSIALDFCSVSLLDVIKRPQQHSHLSASLNPKRALRQVTSALQHLHTLGIVHCNIHARNVLVSETKDGMGANAIRIFVTDFCTYERMDFITRTGGWRERWYAAEILRGEVSLIGGPHDASIDGLFGGEDARSPTCTRHRFAPIDIFALGCLFYYVLSRGENPFGMFYEQGSNIRANRYSLDALDQGREGMRHAQDLIRWMLEHESSAR</sequence>
<evidence type="ECO:0000256" key="6">
    <source>
        <dbReference type="ARBA" id="ARBA00022840"/>
    </source>
</evidence>
<name>A0A4Z0A3F0_9AGAM</name>
<dbReference type="Gene3D" id="3.30.200.20">
    <property type="entry name" value="Phosphorylase Kinase, domain 1"/>
    <property type="match status" value="2"/>
</dbReference>
<dbReference type="Gene3D" id="1.10.510.10">
    <property type="entry name" value="Transferase(Phosphotransferase) domain 1"/>
    <property type="match status" value="2"/>
</dbReference>
<keyword evidence="4" id="KW-0547">Nucleotide-binding</keyword>
<dbReference type="PANTHER" id="PTHR13954:SF6">
    <property type="entry name" value="NON-SPECIFIC SERINE_THREONINE PROTEIN KINASE"/>
    <property type="match status" value="1"/>
</dbReference>
<keyword evidence="6" id="KW-0067">ATP-binding</keyword>
<dbReference type="Proteomes" id="UP000298061">
    <property type="component" value="Unassembled WGS sequence"/>
</dbReference>
<accession>A0A4Z0A3F0</accession>
<dbReference type="PANTHER" id="PTHR13954">
    <property type="entry name" value="IRE1-RELATED"/>
    <property type="match status" value="1"/>
</dbReference>
<dbReference type="GO" id="GO:0036498">
    <property type="term" value="P:IRE1-mediated unfolded protein response"/>
    <property type="evidence" value="ECO:0007669"/>
    <property type="project" value="TreeGrafter"/>
</dbReference>
<dbReference type="GO" id="GO:0004674">
    <property type="term" value="F:protein serine/threonine kinase activity"/>
    <property type="evidence" value="ECO:0007669"/>
    <property type="project" value="UniProtKB-KW"/>
</dbReference>
<feature type="domain" description="Protein kinase" evidence="7">
    <location>
        <begin position="561"/>
        <end position="835"/>
    </location>
</feature>
<dbReference type="GO" id="GO:0005524">
    <property type="term" value="F:ATP binding"/>
    <property type="evidence" value="ECO:0007669"/>
    <property type="project" value="UniProtKB-KW"/>
</dbReference>
<dbReference type="GO" id="GO:1990604">
    <property type="term" value="C:IRE1-TRAF2-ASK1 complex"/>
    <property type="evidence" value="ECO:0007669"/>
    <property type="project" value="TreeGrafter"/>
</dbReference>
<dbReference type="SUPFAM" id="SSF56112">
    <property type="entry name" value="Protein kinase-like (PK-like)"/>
    <property type="match status" value="2"/>
</dbReference>
<dbReference type="AlphaFoldDB" id="A0A4Z0A3F0"/>
<keyword evidence="2" id="KW-0723">Serine/threonine-protein kinase</keyword>
<dbReference type="OrthoDB" id="63989at2759"/>
<evidence type="ECO:0000256" key="3">
    <source>
        <dbReference type="ARBA" id="ARBA00022679"/>
    </source>
</evidence>
<dbReference type="STRING" id="135208.A0A4Z0A3F0"/>
<keyword evidence="9" id="KW-1185">Reference proteome</keyword>
<dbReference type="Pfam" id="PF00069">
    <property type="entry name" value="Pkinase"/>
    <property type="match status" value="2"/>
</dbReference>
<dbReference type="FunFam" id="3.30.200.20:FF:000077">
    <property type="entry name" value="Putative Serine/threonine-protein kinase/endoribonuclease IRE1"/>
    <property type="match status" value="1"/>
</dbReference>
<evidence type="ECO:0000256" key="4">
    <source>
        <dbReference type="ARBA" id="ARBA00022741"/>
    </source>
</evidence>
<dbReference type="InterPro" id="IPR000719">
    <property type="entry name" value="Prot_kinase_dom"/>
</dbReference>
<dbReference type="EC" id="2.7.11.1" evidence="1"/>
<keyword evidence="5" id="KW-0418">Kinase</keyword>
<reference evidence="8 9" key="1">
    <citation type="submission" date="2019-02" db="EMBL/GenBank/DDBJ databases">
        <title>Genome sequencing of the rare red list fungi Hericium alpestre (H. flagellum).</title>
        <authorList>
            <person name="Buettner E."/>
            <person name="Kellner H."/>
        </authorList>
    </citation>
    <scope>NUCLEOTIDE SEQUENCE [LARGE SCALE GENOMIC DNA]</scope>
    <source>
        <strain evidence="8 9">DSM 108284</strain>
    </source>
</reference>
<evidence type="ECO:0000259" key="7">
    <source>
        <dbReference type="PROSITE" id="PS50011"/>
    </source>
</evidence>
<evidence type="ECO:0000256" key="2">
    <source>
        <dbReference type="ARBA" id="ARBA00022527"/>
    </source>
</evidence>
<dbReference type="PROSITE" id="PS50011">
    <property type="entry name" value="PROTEIN_KINASE_DOM"/>
    <property type="match status" value="2"/>
</dbReference>
<evidence type="ECO:0000313" key="9">
    <source>
        <dbReference type="Proteomes" id="UP000298061"/>
    </source>
</evidence>
<organism evidence="8 9">
    <name type="scientific">Hericium alpestre</name>
    <dbReference type="NCBI Taxonomy" id="135208"/>
    <lineage>
        <taxon>Eukaryota</taxon>
        <taxon>Fungi</taxon>
        <taxon>Dikarya</taxon>
        <taxon>Basidiomycota</taxon>
        <taxon>Agaricomycotina</taxon>
        <taxon>Agaricomycetes</taxon>
        <taxon>Russulales</taxon>
        <taxon>Hericiaceae</taxon>
        <taxon>Hericium</taxon>
    </lineage>
</organism>
<protein>
    <recommendedName>
        <fullName evidence="1">non-specific serine/threonine protein kinase</fullName>
        <ecNumber evidence="1">2.7.11.1</ecNumber>
    </recommendedName>
</protein>
<evidence type="ECO:0000313" key="8">
    <source>
        <dbReference type="EMBL" id="TFY80761.1"/>
    </source>
</evidence>
<dbReference type="EMBL" id="SFCI01000291">
    <property type="protein sequence ID" value="TFY80761.1"/>
    <property type="molecule type" value="Genomic_DNA"/>
</dbReference>
<proteinExistence type="predicted"/>
<dbReference type="GO" id="GO:0004521">
    <property type="term" value="F:RNA endonuclease activity"/>
    <property type="evidence" value="ECO:0007669"/>
    <property type="project" value="InterPro"/>
</dbReference>
<feature type="domain" description="Protein kinase" evidence="7">
    <location>
        <begin position="154"/>
        <end position="435"/>
    </location>
</feature>
<comment type="caution">
    <text evidence="8">The sequence shown here is derived from an EMBL/GenBank/DDBJ whole genome shotgun (WGS) entry which is preliminary data.</text>
</comment>
<evidence type="ECO:0000256" key="5">
    <source>
        <dbReference type="ARBA" id="ARBA00022777"/>
    </source>
</evidence>
<dbReference type="InterPro" id="IPR011009">
    <property type="entry name" value="Kinase-like_dom_sf"/>
</dbReference>
<dbReference type="GO" id="GO:0070059">
    <property type="term" value="P:intrinsic apoptotic signaling pathway in response to endoplasmic reticulum stress"/>
    <property type="evidence" value="ECO:0007669"/>
    <property type="project" value="TreeGrafter"/>
</dbReference>
<gene>
    <name evidence="8" type="ORF">EWM64_g3250</name>
</gene>
<dbReference type="GO" id="GO:0051082">
    <property type="term" value="F:unfolded protein binding"/>
    <property type="evidence" value="ECO:0007669"/>
    <property type="project" value="TreeGrafter"/>
</dbReference>
<keyword evidence="3" id="KW-0808">Transferase</keyword>